<proteinExistence type="predicted"/>
<dbReference type="PANTHER" id="PTHR33785:SF12">
    <property type="entry name" value="DUF1685 FAMILY PROTEIN"/>
    <property type="match status" value="1"/>
</dbReference>
<evidence type="ECO:0000313" key="1">
    <source>
        <dbReference type="EMBL" id="KAK6117826.1"/>
    </source>
</evidence>
<gene>
    <name evidence="1" type="ORF">DH2020_048453</name>
</gene>
<comment type="caution">
    <text evidence="1">The sequence shown here is derived from an EMBL/GenBank/DDBJ whole genome shotgun (WGS) entry which is preliminary data.</text>
</comment>
<dbReference type="Proteomes" id="UP001318860">
    <property type="component" value="Unassembled WGS sequence"/>
</dbReference>
<accession>A0ABR0U6B6</accession>
<name>A0ABR0U6B6_REHGL</name>
<keyword evidence="2" id="KW-1185">Reference proteome</keyword>
<dbReference type="EMBL" id="JABTTQ020003409">
    <property type="protein sequence ID" value="KAK6117826.1"/>
    <property type="molecule type" value="Genomic_DNA"/>
</dbReference>
<protein>
    <submittedName>
        <fullName evidence="1">Uncharacterized protein</fullName>
    </submittedName>
</protein>
<sequence length="204" mass="23501">MEADEVMKLFDSCWFEHEVLTHKHGSPAPKFEHQRMDESEESESMVFGVPNLQIRSVSARCLGLNESVIIKPKLEKILSGKEVKAEYCDRAKKNKRELGLRRSLSALEFEEVKGFMDLGFVFTEEDKTSSLVSIIPGLQKRREMSDVEEKHEISRPYLSEAWGVLNKRRGSSMMNWTTIPSVNNEINMKDHLRIWAQTVASNVR</sequence>
<dbReference type="PANTHER" id="PTHR33785">
    <property type="entry name" value="OS06G0550800 PROTEIN"/>
    <property type="match status" value="1"/>
</dbReference>
<reference evidence="1 2" key="1">
    <citation type="journal article" date="2021" name="Comput. Struct. Biotechnol. J.">
        <title>De novo genome assembly of the potent medicinal plant Rehmannia glutinosa using nanopore technology.</title>
        <authorList>
            <person name="Ma L."/>
            <person name="Dong C."/>
            <person name="Song C."/>
            <person name="Wang X."/>
            <person name="Zheng X."/>
            <person name="Niu Y."/>
            <person name="Chen S."/>
            <person name="Feng W."/>
        </authorList>
    </citation>
    <scope>NUCLEOTIDE SEQUENCE [LARGE SCALE GENOMIC DNA]</scope>
    <source>
        <strain evidence="1">DH-2019</strain>
    </source>
</reference>
<evidence type="ECO:0000313" key="2">
    <source>
        <dbReference type="Proteomes" id="UP001318860"/>
    </source>
</evidence>
<organism evidence="1 2">
    <name type="scientific">Rehmannia glutinosa</name>
    <name type="common">Chinese foxglove</name>
    <dbReference type="NCBI Taxonomy" id="99300"/>
    <lineage>
        <taxon>Eukaryota</taxon>
        <taxon>Viridiplantae</taxon>
        <taxon>Streptophyta</taxon>
        <taxon>Embryophyta</taxon>
        <taxon>Tracheophyta</taxon>
        <taxon>Spermatophyta</taxon>
        <taxon>Magnoliopsida</taxon>
        <taxon>eudicotyledons</taxon>
        <taxon>Gunneridae</taxon>
        <taxon>Pentapetalae</taxon>
        <taxon>asterids</taxon>
        <taxon>lamiids</taxon>
        <taxon>Lamiales</taxon>
        <taxon>Orobanchaceae</taxon>
        <taxon>Rehmannieae</taxon>
        <taxon>Rehmannia</taxon>
    </lineage>
</organism>